<dbReference type="SUPFAM" id="SSF51735">
    <property type="entry name" value="NAD(P)-binding Rossmann-fold domains"/>
    <property type="match status" value="1"/>
</dbReference>
<feature type="domain" description="NAD(P)-binding" evidence="1">
    <location>
        <begin position="7"/>
        <end position="181"/>
    </location>
</feature>
<proteinExistence type="predicted"/>
<comment type="caution">
    <text evidence="2">The sequence shown here is derived from an EMBL/GenBank/DDBJ whole genome shotgun (WGS) entry which is preliminary data.</text>
</comment>
<dbReference type="RefSeq" id="WP_068752165.1">
    <property type="nucleotide sequence ID" value="NZ_LR214441.1"/>
</dbReference>
<dbReference type="CDD" id="cd05269">
    <property type="entry name" value="TMR_SDR_a"/>
    <property type="match status" value="1"/>
</dbReference>
<evidence type="ECO:0000259" key="1">
    <source>
        <dbReference type="Pfam" id="PF13460"/>
    </source>
</evidence>
<dbReference type="Proteomes" id="UP000093501">
    <property type="component" value="Unassembled WGS sequence"/>
</dbReference>
<dbReference type="PANTHER" id="PTHR47129">
    <property type="entry name" value="QUINONE OXIDOREDUCTASE 2"/>
    <property type="match status" value="1"/>
</dbReference>
<dbReference type="InterPro" id="IPR052718">
    <property type="entry name" value="NmrA-type_oxidoreductase"/>
</dbReference>
<protein>
    <submittedName>
        <fullName evidence="2">NAD(P)-dependent oxidoreductase</fullName>
    </submittedName>
</protein>
<sequence length="290" mass="30459">MTIAIIGATGQLGGLTVAALLDRGTPAEEILALGRNAVRLSDLARRGVRTAPLDLEDVDATAAALHGAQDLLLISLSDPGHRLPLHANAVEAARRAGVGHVAYTSVLMAPTTILGLAVDHRATEELIRESGIPATLLRNGWYTENHYQDFVAARDGGVVANSAGDGRLATAPRRDYAEAAAVVVSTPGHEGCVYELSGDTAWSYEEFAGTAQLVLGTPVRYEPLSSDDERDLLLGAGLDEATAQFIVEMNGSIREGALDATTGDLARLLGRPTEPLEATMRSWAQMSSAV</sequence>
<dbReference type="Pfam" id="PF13460">
    <property type="entry name" value="NAD_binding_10"/>
    <property type="match status" value="1"/>
</dbReference>
<accession>A0A1C0AKB2</accession>
<dbReference type="Gene3D" id="3.40.50.720">
    <property type="entry name" value="NAD(P)-binding Rossmann-like Domain"/>
    <property type="match status" value="1"/>
</dbReference>
<keyword evidence="3" id="KW-1185">Reference proteome</keyword>
<evidence type="ECO:0000313" key="2">
    <source>
        <dbReference type="EMBL" id="OCL33059.1"/>
    </source>
</evidence>
<dbReference type="InterPro" id="IPR016040">
    <property type="entry name" value="NAD(P)-bd_dom"/>
</dbReference>
<name>A0A1C0AKB2_9ACTN</name>
<evidence type="ECO:0000313" key="3">
    <source>
        <dbReference type="Proteomes" id="UP000093501"/>
    </source>
</evidence>
<dbReference type="PANTHER" id="PTHR47129:SF1">
    <property type="entry name" value="NMRA-LIKE DOMAIN-CONTAINING PROTEIN"/>
    <property type="match status" value="1"/>
</dbReference>
<dbReference type="EMBL" id="MBQD01000023">
    <property type="protein sequence ID" value="OCL33059.1"/>
    <property type="molecule type" value="Genomic_DNA"/>
</dbReference>
<organism evidence="2 3">
    <name type="scientific">Tessaracoccus lapidicaptus</name>
    <dbReference type="NCBI Taxonomy" id="1427523"/>
    <lineage>
        <taxon>Bacteria</taxon>
        <taxon>Bacillati</taxon>
        <taxon>Actinomycetota</taxon>
        <taxon>Actinomycetes</taxon>
        <taxon>Propionibacteriales</taxon>
        <taxon>Propionibacteriaceae</taxon>
        <taxon>Tessaracoccus</taxon>
    </lineage>
</organism>
<dbReference type="Gene3D" id="3.90.25.10">
    <property type="entry name" value="UDP-galactose 4-epimerase, domain 1"/>
    <property type="match status" value="1"/>
</dbReference>
<dbReference type="InterPro" id="IPR036291">
    <property type="entry name" value="NAD(P)-bd_dom_sf"/>
</dbReference>
<reference evidence="3" key="1">
    <citation type="submission" date="2016-07" db="EMBL/GenBank/DDBJ databases">
        <authorList>
            <person name="Florea S."/>
            <person name="Webb J.S."/>
            <person name="Jaromczyk J."/>
            <person name="Schardl C.L."/>
        </authorList>
    </citation>
    <scope>NUCLEOTIDE SEQUENCE [LARGE SCALE GENOMIC DNA]</scope>
    <source>
        <strain evidence="3">IPBSL-7</strain>
    </source>
</reference>
<dbReference type="AlphaFoldDB" id="A0A1C0AKB2"/>
<gene>
    <name evidence="2" type="ORF">BCR15_07215</name>
</gene>